<keyword evidence="2" id="KW-1185">Reference proteome</keyword>
<dbReference type="EMBL" id="VIEB01000664">
    <property type="protein sequence ID" value="TQD83806.1"/>
    <property type="molecule type" value="Genomic_DNA"/>
</dbReference>
<gene>
    <name evidence="1" type="ORF">C1H46_030627</name>
</gene>
<proteinExistence type="predicted"/>
<reference evidence="1 2" key="1">
    <citation type="journal article" date="2019" name="G3 (Bethesda)">
        <title>Sequencing of a Wild Apple (Malus baccata) Genome Unravels the Differences Between Cultivated and Wild Apple Species Regarding Disease Resistance and Cold Tolerance.</title>
        <authorList>
            <person name="Chen X."/>
        </authorList>
    </citation>
    <scope>NUCLEOTIDE SEQUENCE [LARGE SCALE GENOMIC DNA]</scope>
    <source>
        <strain evidence="2">cv. Shandingzi</strain>
        <tissue evidence="1">Leaves</tissue>
    </source>
</reference>
<evidence type="ECO:0000313" key="1">
    <source>
        <dbReference type="EMBL" id="TQD83806.1"/>
    </source>
</evidence>
<name>A0A540LBG4_MALBA</name>
<comment type="caution">
    <text evidence="1">The sequence shown here is derived from an EMBL/GenBank/DDBJ whole genome shotgun (WGS) entry which is preliminary data.</text>
</comment>
<organism evidence="1 2">
    <name type="scientific">Malus baccata</name>
    <name type="common">Siberian crab apple</name>
    <name type="synonym">Pyrus baccata</name>
    <dbReference type="NCBI Taxonomy" id="106549"/>
    <lineage>
        <taxon>Eukaryota</taxon>
        <taxon>Viridiplantae</taxon>
        <taxon>Streptophyta</taxon>
        <taxon>Embryophyta</taxon>
        <taxon>Tracheophyta</taxon>
        <taxon>Spermatophyta</taxon>
        <taxon>Magnoliopsida</taxon>
        <taxon>eudicotyledons</taxon>
        <taxon>Gunneridae</taxon>
        <taxon>Pentapetalae</taxon>
        <taxon>rosids</taxon>
        <taxon>fabids</taxon>
        <taxon>Rosales</taxon>
        <taxon>Rosaceae</taxon>
        <taxon>Amygdaloideae</taxon>
        <taxon>Maleae</taxon>
        <taxon>Malus</taxon>
    </lineage>
</organism>
<accession>A0A540LBG4</accession>
<dbReference type="AlphaFoldDB" id="A0A540LBG4"/>
<protein>
    <submittedName>
        <fullName evidence="1">Uncharacterized protein</fullName>
    </submittedName>
</protein>
<evidence type="ECO:0000313" key="2">
    <source>
        <dbReference type="Proteomes" id="UP000315295"/>
    </source>
</evidence>
<dbReference type="Proteomes" id="UP000315295">
    <property type="component" value="Unassembled WGS sequence"/>
</dbReference>
<sequence length="138" mass="15590">MKRSQVAALKPSLNSVDDALAALVQTQHKDFKVRKQEWAVIRIQAVFYGFLIYQDISYLNADLMEETNGMEILPYMAPISKNAVSLSQPLMLFGTEIMKSSAWPPNEEGERSNSAQAISKEKGRYTMVRLCSLNWGNE</sequence>